<proteinExistence type="predicted"/>
<name>A0ABQ3VZT7_9LACO</name>
<evidence type="ECO:0000313" key="3">
    <source>
        <dbReference type="Proteomes" id="UP000604765"/>
    </source>
</evidence>
<feature type="transmembrane region" description="Helical" evidence="1">
    <location>
        <begin position="156"/>
        <end position="176"/>
    </location>
</feature>
<feature type="transmembrane region" description="Helical" evidence="1">
    <location>
        <begin position="196"/>
        <end position="219"/>
    </location>
</feature>
<feature type="transmembrane region" description="Helical" evidence="1">
    <location>
        <begin position="262"/>
        <end position="280"/>
    </location>
</feature>
<accession>A0ABQ3VZT7</accession>
<keyword evidence="3" id="KW-1185">Reference proteome</keyword>
<dbReference type="EMBL" id="BNJR01000016">
    <property type="protein sequence ID" value="GHP14425.1"/>
    <property type="molecule type" value="Genomic_DNA"/>
</dbReference>
<protein>
    <submittedName>
        <fullName evidence="2">Uncharacterized protein</fullName>
    </submittedName>
</protein>
<gene>
    <name evidence="2" type="ORF">YK48G_18500</name>
</gene>
<keyword evidence="1" id="KW-0812">Transmembrane</keyword>
<feature type="transmembrane region" description="Helical" evidence="1">
    <location>
        <begin position="93"/>
        <end position="114"/>
    </location>
</feature>
<organism evidence="2 3">
    <name type="scientific">Lentilactobacillus fungorum</name>
    <dbReference type="NCBI Taxonomy" id="2201250"/>
    <lineage>
        <taxon>Bacteria</taxon>
        <taxon>Bacillati</taxon>
        <taxon>Bacillota</taxon>
        <taxon>Bacilli</taxon>
        <taxon>Lactobacillales</taxon>
        <taxon>Lactobacillaceae</taxon>
        <taxon>Lentilactobacillus</taxon>
    </lineage>
</organism>
<feature type="transmembrane region" description="Helical" evidence="1">
    <location>
        <begin position="226"/>
        <end position="250"/>
    </location>
</feature>
<keyword evidence="1" id="KW-0472">Membrane</keyword>
<feature type="transmembrane region" description="Helical" evidence="1">
    <location>
        <begin position="69"/>
        <end position="86"/>
    </location>
</feature>
<comment type="caution">
    <text evidence="2">The sequence shown here is derived from an EMBL/GenBank/DDBJ whole genome shotgun (WGS) entry which is preliminary data.</text>
</comment>
<keyword evidence="1" id="KW-1133">Transmembrane helix</keyword>
<dbReference type="RefSeq" id="WP_203630427.1">
    <property type="nucleotide sequence ID" value="NZ_BNJR01000016.1"/>
</dbReference>
<sequence length="293" mass="31729">MKNKKMITILVVTLLIGSALCALIGVFSNDGNGRYTITSIDGQAVTLYGLGLYKHESLSMASQVIAQDYVILILGIPGLLFSLLYANKSLRGMFLLAGTLAFFLYTYMSYSFAANFNNLFLVYILLMTCSLVTFISVCIDITSYGLKNCFNAVTKLNFTAGFMIVMGTLVGLMWLAKIVPPLLSGTTPESLEHYTTLIIQAMDLGIVIPAMLVGGILTLKKNPLGYFLSVVLSVKALTLLVSITAMMIGMTANNVPPTIVEIIAFGTFNLIAFANIVFAIRGVRPNNVQLTSH</sequence>
<dbReference type="Proteomes" id="UP000604765">
    <property type="component" value="Unassembled WGS sequence"/>
</dbReference>
<evidence type="ECO:0000256" key="1">
    <source>
        <dbReference type="SAM" id="Phobius"/>
    </source>
</evidence>
<reference evidence="2 3" key="1">
    <citation type="journal article" date="2021" name="Int. J. Syst. Evol. Microbiol.">
        <title>Lentilactobacillus fungorum sp. nov., isolated from spent mushroom substrates.</title>
        <authorList>
            <person name="Tohno M."/>
            <person name="Tanizawa Y."/>
            <person name="Kojima Y."/>
            <person name="Sakamoto M."/>
            <person name="Ohkuma M."/>
            <person name="Kobayashi H."/>
        </authorList>
    </citation>
    <scope>NUCLEOTIDE SEQUENCE [LARGE SCALE GENOMIC DNA]</scope>
    <source>
        <strain evidence="2 3">YK48G</strain>
    </source>
</reference>
<feature type="transmembrane region" description="Helical" evidence="1">
    <location>
        <begin position="120"/>
        <end position="144"/>
    </location>
</feature>
<evidence type="ECO:0000313" key="2">
    <source>
        <dbReference type="EMBL" id="GHP14425.1"/>
    </source>
</evidence>